<gene>
    <name evidence="1" type="ORF">SRIMR7_03025</name>
</gene>
<keyword evidence="2" id="KW-1185">Reference proteome</keyword>
<reference evidence="1 2" key="1">
    <citation type="submission" date="2022-03" db="EMBL/GenBank/DDBJ databases">
        <title>Complete genome of Streptomyces rimosus ssp. rimosus R7 (=ATCC 10970).</title>
        <authorList>
            <person name="Beganovic S."/>
            <person name="Ruckert C."/>
            <person name="Busche T."/>
            <person name="Kalinowski J."/>
            <person name="Wittmann C."/>
        </authorList>
    </citation>
    <scope>NUCLEOTIDE SEQUENCE [LARGE SCALE GENOMIC DNA]</scope>
    <source>
        <strain evidence="1 2">R7</strain>
    </source>
</reference>
<dbReference type="Proteomes" id="UP000829494">
    <property type="component" value="Chromosome"/>
</dbReference>
<evidence type="ECO:0000313" key="1">
    <source>
        <dbReference type="EMBL" id="UNZ01104.1"/>
    </source>
</evidence>
<name>A0ABY3YXX7_STRRM</name>
<protein>
    <submittedName>
        <fullName evidence="1">Uncharacterized protein</fullName>
    </submittedName>
</protein>
<dbReference type="RefSeq" id="WP_255304206.1">
    <property type="nucleotide sequence ID" value="NZ_CP043497.1"/>
</dbReference>
<organism evidence="1 2">
    <name type="scientific">Streptomyces rimosus subsp. rimosus</name>
    <dbReference type="NCBI Taxonomy" id="132474"/>
    <lineage>
        <taxon>Bacteria</taxon>
        <taxon>Bacillati</taxon>
        <taxon>Actinomycetota</taxon>
        <taxon>Actinomycetes</taxon>
        <taxon>Kitasatosporales</taxon>
        <taxon>Streptomycetaceae</taxon>
        <taxon>Streptomyces</taxon>
    </lineage>
</organism>
<dbReference type="EMBL" id="CP094298">
    <property type="protein sequence ID" value="UNZ01104.1"/>
    <property type="molecule type" value="Genomic_DNA"/>
</dbReference>
<evidence type="ECO:0000313" key="2">
    <source>
        <dbReference type="Proteomes" id="UP000829494"/>
    </source>
</evidence>
<accession>A0ABY3YXX7</accession>
<sequence length="43" mass="4728">MSILKEYAEGRGASLSVRVLDGEDTDAARRGDKQPLLRSDCTF</sequence>
<proteinExistence type="predicted"/>
<dbReference type="GeneID" id="80025448"/>